<accession>A0A1N7DE59</accession>
<dbReference type="RefSeq" id="WP_076554376.1">
    <property type="nucleotide sequence ID" value="NZ_FTNU01000001.1"/>
</dbReference>
<dbReference type="SUPFAM" id="SSF48452">
    <property type="entry name" value="TPR-like"/>
    <property type="match status" value="1"/>
</dbReference>
<evidence type="ECO:0000256" key="4">
    <source>
        <dbReference type="ARBA" id="ARBA00022801"/>
    </source>
</evidence>
<keyword evidence="6" id="KW-0482">Metalloprotease</keyword>
<keyword evidence="7" id="KW-0732">Signal</keyword>
<dbReference type="PANTHER" id="PTHR22726:SF1">
    <property type="entry name" value="METALLOENDOPEPTIDASE OMA1, MITOCHONDRIAL"/>
    <property type="match status" value="1"/>
</dbReference>
<feature type="signal peptide" evidence="7">
    <location>
        <begin position="1"/>
        <end position="24"/>
    </location>
</feature>
<dbReference type="AlphaFoldDB" id="A0A1N7DE59"/>
<evidence type="ECO:0000256" key="6">
    <source>
        <dbReference type="ARBA" id="ARBA00023049"/>
    </source>
</evidence>
<keyword evidence="5" id="KW-0862">Zinc</keyword>
<dbReference type="Gene3D" id="3.30.2010.10">
    <property type="entry name" value="Metalloproteases ('zincins'), catalytic domain"/>
    <property type="match status" value="1"/>
</dbReference>
<dbReference type="EMBL" id="FTNU01000001">
    <property type="protein sequence ID" value="SIR74064.1"/>
    <property type="molecule type" value="Genomic_DNA"/>
</dbReference>
<feature type="domain" description="Peptidase M48" evidence="8">
    <location>
        <begin position="68"/>
        <end position="262"/>
    </location>
</feature>
<keyword evidence="10" id="KW-1185">Reference proteome</keyword>
<evidence type="ECO:0000256" key="7">
    <source>
        <dbReference type="SAM" id="SignalP"/>
    </source>
</evidence>
<dbReference type="Proteomes" id="UP000187495">
    <property type="component" value="Unassembled WGS sequence"/>
</dbReference>
<dbReference type="GO" id="GO:0051603">
    <property type="term" value="P:proteolysis involved in protein catabolic process"/>
    <property type="evidence" value="ECO:0007669"/>
    <property type="project" value="TreeGrafter"/>
</dbReference>
<gene>
    <name evidence="9" type="ORF">SAMN02745664_101200</name>
</gene>
<name>A0A1N7DE59_9GAMM</name>
<dbReference type="InterPro" id="IPR051156">
    <property type="entry name" value="Mito/Outer_Membr_Metalloprot"/>
</dbReference>
<evidence type="ECO:0000313" key="9">
    <source>
        <dbReference type="EMBL" id="SIR74064.1"/>
    </source>
</evidence>
<protein>
    <submittedName>
        <fullName evidence="9">Putative Zn-dependent protease, contains TPR repeats</fullName>
    </submittedName>
</protein>
<reference evidence="10" key="1">
    <citation type="submission" date="2017-01" db="EMBL/GenBank/DDBJ databases">
        <authorList>
            <person name="Varghese N."/>
            <person name="Submissions S."/>
        </authorList>
    </citation>
    <scope>NUCLEOTIDE SEQUENCE [LARGE SCALE GENOMIC DNA]</scope>
    <source>
        <strain evidence="10">DSM 21768</strain>
    </source>
</reference>
<feature type="chain" id="PRO_5013020850" evidence="7">
    <location>
        <begin position="25"/>
        <end position="496"/>
    </location>
</feature>
<dbReference type="InterPro" id="IPR001915">
    <property type="entry name" value="Peptidase_M48"/>
</dbReference>
<keyword evidence="3" id="KW-0479">Metal-binding</keyword>
<evidence type="ECO:0000256" key="3">
    <source>
        <dbReference type="ARBA" id="ARBA00022723"/>
    </source>
</evidence>
<dbReference type="Pfam" id="PF01435">
    <property type="entry name" value="Peptidase_M48"/>
    <property type="match status" value="1"/>
</dbReference>
<evidence type="ECO:0000256" key="2">
    <source>
        <dbReference type="ARBA" id="ARBA00022670"/>
    </source>
</evidence>
<keyword evidence="4" id="KW-0378">Hydrolase</keyword>
<keyword evidence="2 9" id="KW-0645">Protease</keyword>
<evidence type="ECO:0000256" key="1">
    <source>
        <dbReference type="ARBA" id="ARBA00001947"/>
    </source>
</evidence>
<proteinExistence type="predicted"/>
<comment type="cofactor">
    <cofactor evidence="1">
        <name>Zn(2+)</name>
        <dbReference type="ChEBI" id="CHEBI:29105"/>
    </cofactor>
</comment>
<dbReference type="InterPro" id="IPR011990">
    <property type="entry name" value="TPR-like_helical_dom_sf"/>
</dbReference>
<dbReference type="GO" id="GO:0016020">
    <property type="term" value="C:membrane"/>
    <property type="evidence" value="ECO:0007669"/>
    <property type="project" value="TreeGrafter"/>
</dbReference>
<dbReference type="PANTHER" id="PTHR22726">
    <property type="entry name" value="METALLOENDOPEPTIDASE OMA1"/>
    <property type="match status" value="1"/>
</dbReference>
<dbReference type="GO" id="GO:0046872">
    <property type="term" value="F:metal ion binding"/>
    <property type="evidence" value="ECO:0007669"/>
    <property type="project" value="UniProtKB-KW"/>
</dbReference>
<dbReference type="Gene3D" id="1.25.40.10">
    <property type="entry name" value="Tetratricopeptide repeat domain"/>
    <property type="match status" value="1"/>
</dbReference>
<evidence type="ECO:0000256" key="5">
    <source>
        <dbReference type="ARBA" id="ARBA00022833"/>
    </source>
</evidence>
<organism evidence="9 10">
    <name type="scientific">Moraxella cuniculi DSM 21768</name>
    <dbReference type="NCBI Taxonomy" id="1122245"/>
    <lineage>
        <taxon>Bacteria</taxon>
        <taxon>Pseudomonadati</taxon>
        <taxon>Pseudomonadota</taxon>
        <taxon>Gammaproteobacteria</taxon>
        <taxon>Moraxellales</taxon>
        <taxon>Moraxellaceae</taxon>
        <taxon>Moraxella</taxon>
    </lineage>
</organism>
<dbReference type="GO" id="GO:0004222">
    <property type="term" value="F:metalloendopeptidase activity"/>
    <property type="evidence" value="ECO:0007669"/>
    <property type="project" value="InterPro"/>
</dbReference>
<evidence type="ECO:0000313" key="10">
    <source>
        <dbReference type="Proteomes" id="UP000187495"/>
    </source>
</evidence>
<sequence>MALLTKYQQVALCAGLLMCQAALADGQTLGYQLPSMADGQGFYDKHRNEQIAAWSLRQIHASLPVIDDAWTNQLIAQMSAEMNASVRNTPLYTTVLVNDNNINAFAVPGGLIGMNTGTILSAQSMDELASVMAHEVAHISQRHYEHRQDNNKKLLALQLGGLLAAIAASASGSGDAALMAMAGSQASAAEVAASHSRENEREADRVGMQILAQVGYDTQAMPKFFGRMQRQLSLNQAKNAFVPSFVQSHPFTAERLSEANARSQTYPRASQTRLKQHAVIFDQLYWRVKYLSKQTTYAELIASSAYSEGAKLALAMYLADNGQFAKAETTWLEVSLGKQDPLMCLTGAFVFTANKQYERAKTLLAQCQLLYPERRDLRLALAEVELSLNQPNAALALLTPLVQDGSSDVVAWQLAYRAYDKRSQASDDTTTKTIATIHALRSRSQLELWRGQYTGALQSLAQAEQLAKQLPQASSLLSMLDKDKQQVIVARDFKPR</sequence>
<evidence type="ECO:0000259" key="8">
    <source>
        <dbReference type="Pfam" id="PF01435"/>
    </source>
</evidence>
<dbReference type="Pfam" id="PF14559">
    <property type="entry name" value="TPR_19"/>
    <property type="match status" value="1"/>
</dbReference>